<evidence type="ECO:0000313" key="2">
    <source>
        <dbReference type="EMBL" id="MDQ0316392.1"/>
    </source>
</evidence>
<proteinExistence type="predicted"/>
<accession>A0AAE4ATR1</accession>
<evidence type="ECO:0000256" key="1">
    <source>
        <dbReference type="SAM" id="Phobius"/>
    </source>
</evidence>
<name>A0AAE4ATR1_9HYPH</name>
<keyword evidence="1" id="KW-0472">Membrane</keyword>
<keyword evidence="1" id="KW-0812">Transmembrane</keyword>
<evidence type="ECO:0000313" key="3">
    <source>
        <dbReference type="Proteomes" id="UP001229244"/>
    </source>
</evidence>
<reference evidence="2" key="1">
    <citation type="submission" date="2023-07" db="EMBL/GenBank/DDBJ databases">
        <title>Genomic Encyclopedia of Type Strains, Phase IV (KMG-IV): sequencing the most valuable type-strain genomes for metagenomic binning, comparative biology and taxonomic classification.</title>
        <authorList>
            <person name="Goeker M."/>
        </authorList>
    </citation>
    <scope>NUCLEOTIDE SEQUENCE</scope>
    <source>
        <strain evidence="2">DSM 21202</strain>
    </source>
</reference>
<gene>
    <name evidence="2" type="ORF">J2S73_002849</name>
</gene>
<feature type="transmembrane region" description="Helical" evidence="1">
    <location>
        <begin position="31"/>
        <end position="52"/>
    </location>
</feature>
<dbReference type="Proteomes" id="UP001229244">
    <property type="component" value="Unassembled WGS sequence"/>
</dbReference>
<keyword evidence="3" id="KW-1185">Reference proteome</keyword>
<dbReference type="EMBL" id="JAUSUL010000002">
    <property type="protein sequence ID" value="MDQ0316392.1"/>
    <property type="molecule type" value="Genomic_DNA"/>
</dbReference>
<protein>
    <submittedName>
        <fullName evidence="2">Uncharacterized protein</fullName>
    </submittedName>
</protein>
<sequence length="88" mass="9544">MAASPAIISFITGRLKKLPAISEMRGSRRPLIRALAAGVSLVYICLTYWVGGGEFDDGLFITTLNTLAVSIIAWLSSLGWYHGFVKRG</sequence>
<comment type="caution">
    <text evidence="2">The sequence shown here is derived from an EMBL/GenBank/DDBJ whole genome shotgun (WGS) entry which is preliminary data.</text>
</comment>
<organism evidence="2 3">
    <name type="scientific">Amorphus orientalis</name>
    <dbReference type="NCBI Taxonomy" id="649198"/>
    <lineage>
        <taxon>Bacteria</taxon>
        <taxon>Pseudomonadati</taxon>
        <taxon>Pseudomonadota</taxon>
        <taxon>Alphaproteobacteria</taxon>
        <taxon>Hyphomicrobiales</taxon>
        <taxon>Amorphaceae</taxon>
        <taxon>Amorphus</taxon>
    </lineage>
</organism>
<feature type="transmembrane region" description="Helical" evidence="1">
    <location>
        <begin position="58"/>
        <end position="81"/>
    </location>
</feature>
<keyword evidence="1" id="KW-1133">Transmembrane helix</keyword>
<dbReference type="AlphaFoldDB" id="A0AAE4ATR1"/>